<organism evidence="6 7">
    <name type="scientific">Pinibacter aurantiacus</name>
    <dbReference type="NCBI Taxonomy" id="2851599"/>
    <lineage>
        <taxon>Bacteria</taxon>
        <taxon>Pseudomonadati</taxon>
        <taxon>Bacteroidota</taxon>
        <taxon>Chitinophagia</taxon>
        <taxon>Chitinophagales</taxon>
        <taxon>Chitinophagaceae</taxon>
        <taxon>Pinibacter</taxon>
    </lineage>
</organism>
<dbReference type="SMART" id="SM01217">
    <property type="entry name" value="Fn3_like"/>
    <property type="match status" value="1"/>
</dbReference>
<dbReference type="InterPro" id="IPR050288">
    <property type="entry name" value="Cellulose_deg_GH3"/>
</dbReference>
<dbReference type="Pfam" id="PF00933">
    <property type="entry name" value="Glyco_hydro_3"/>
    <property type="match status" value="1"/>
</dbReference>
<evidence type="ECO:0000259" key="5">
    <source>
        <dbReference type="SMART" id="SM01217"/>
    </source>
</evidence>
<accession>A0A9E2S9H2</accession>
<feature type="signal peptide" evidence="4">
    <location>
        <begin position="1"/>
        <end position="22"/>
    </location>
</feature>
<name>A0A9E2S9H2_9BACT</name>
<dbReference type="PROSITE" id="PS00775">
    <property type="entry name" value="GLYCOSYL_HYDROL_F3"/>
    <property type="match status" value="1"/>
</dbReference>
<proteinExistence type="inferred from homology"/>
<evidence type="ECO:0000256" key="2">
    <source>
        <dbReference type="ARBA" id="ARBA00022801"/>
    </source>
</evidence>
<dbReference type="InterPro" id="IPR001764">
    <property type="entry name" value="Glyco_hydro_3_N"/>
</dbReference>
<comment type="caution">
    <text evidence="6">The sequence shown here is derived from an EMBL/GenBank/DDBJ whole genome shotgun (WGS) entry which is preliminary data.</text>
</comment>
<dbReference type="GO" id="GO:0005975">
    <property type="term" value="P:carbohydrate metabolic process"/>
    <property type="evidence" value="ECO:0007669"/>
    <property type="project" value="InterPro"/>
</dbReference>
<evidence type="ECO:0000256" key="1">
    <source>
        <dbReference type="ARBA" id="ARBA00005336"/>
    </source>
</evidence>
<gene>
    <name evidence="6" type="ORF">KTO63_01530</name>
</gene>
<protein>
    <submittedName>
        <fullName evidence="6">Glycoside hydrolase family 3 C-terminal domain-containing protein</fullName>
    </submittedName>
</protein>
<dbReference type="InterPro" id="IPR019800">
    <property type="entry name" value="Glyco_hydro_3_AS"/>
</dbReference>
<dbReference type="Pfam" id="PF14310">
    <property type="entry name" value="Fn3-like"/>
    <property type="match status" value="1"/>
</dbReference>
<dbReference type="InterPro" id="IPR026891">
    <property type="entry name" value="Fn3-like"/>
</dbReference>
<sequence>MTKRRITMAVLSVLAMSTAAVAQTSAPVATVAQNDEAKIEALIKQMTLEEKVTMIHASSSFTSGGVKRLGIPELMTSDGPHGVRPEHGRDWTLDKDVNDSGTYLPTGVALASTWNPKLGYAFGSVLGSEANARGKDVILGPGINIMRTPLNGRNFEYQSEDPYLISQMVVGYIKGVQDQGVSACVKHFIANNQETNRNTVDINMSERALREIYLPGFKAAVTVGKVNTLMGSYNLFRGQYCTENDYLINKILKGEWKFDGLVMSDWGAVHVATEALLNGCDLEMGTDLKMLPNPDYNKFYMADSALLLVKSGKVPESVIDEKVRRILRIMYRTHMFDKRQPGAYATKEHAATALKIAEESIVLLKNEKSLLPLSAAVKNVAVIGMNADRKNSMGGGSSQVKALYEITPLAGLKTLMGDKVNFTYSQGYKIERKADADDQLIAEAVAAAKKSDVAIVFGGWTHGYSDYSKWSDNAFDAEGFDKKDMKMPFGQDKLIQEVLKANPNTIVVLIGGGPIDMTKWIGQTKAVVQAWYGGMEGGTAIAEMLYGKINPSGKLPVTFPKVLEDVPAHKLGDYGNNLHEEYKDGIYVGYRYYDTYKVQPQFAFGHGLSYTTFSYSNLTVTKNSDNTVSVNVTVKNTGSKEGGDVAQVYVHQDKCSVDRPEKELKGFEKVFLKAGESKVVKLTLNKDAFQYFDEKKNDWTLEPGKFTILVGNASDDIKVNGSVVL</sequence>
<evidence type="ECO:0000256" key="3">
    <source>
        <dbReference type="ARBA" id="ARBA00023277"/>
    </source>
</evidence>
<reference evidence="6" key="1">
    <citation type="submission" date="2021-06" db="EMBL/GenBank/DDBJ databases">
        <authorList>
            <person name="Huq M.A."/>
        </authorList>
    </citation>
    <scope>NUCLEOTIDE SEQUENCE</scope>
    <source>
        <strain evidence="6">MAH-26</strain>
    </source>
</reference>
<dbReference type="EMBL" id="JAHSPG010000001">
    <property type="protein sequence ID" value="MBV4355810.1"/>
    <property type="molecule type" value="Genomic_DNA"/>
</dbReference>
<keyword evidence="3" id="KW-0119">Carbohydrate metabolism</keyword>
<feature type="chain" id="PRO_5039021491" evidence="4">
    <location>
        <begin position="23"/>
        <end position="725"/>
    </location>
</feature>
<dbReference type="PANTHER" id="PTHR42715:SF10">
    <property type="entry name" value="BETA-GLUCOSIDASE"/>
    <property type="match status" value="1"/>
</dbReference>
<evidence type="ECO:0000313" key="6">
    <source>
        <dbReference type="EMBL" id="MBV4355810.1"/>
    </source>
</evidence>
<keyword evidence="4" id="KW-0732">Signal</keyword>
<comment type="similarity">
    <text evidence="1">Belongs to the glycosyl hydrolase 3 family.</text>
</comment>
<dbReference type="InterPro" id="IPR002772">
    <property type="entry name" value="Glyco_hydro_3_C"/>
</dbReference>
<dbReference type="FunFam" id="2.60.40.10:FF:000495">
    <property type="entry name" value="Periplasmic beta-glucosidase"/>
    <property type="match status" value="1"/>
</dbReference>
<keyword evidence="7" id="KW-1185">Reference proteome</keyword>
<dbReference type="GO" id="GO:0008422">
    <property type="term" value="F:beta-glucosidase activity"/>
    <property type="evidence" value="ECO:0007669"/>
    <property type="project" value="UniProtKB-ARBA"/>
</dbReference>
<dbReference type="Proteomes" id="UP000812270">
    <property type="component" value="Unassembled WGS sequence"/>
</dbReference>
<keyword evidence="2 6" id="KW-0378">Hydrolase</keyword>
<dbReference type="AlphaFoldDB" id="A0A9E2S9H2"/>
<feature type="domain" description="Fibronectin type III-like" evidence="5">
    <location>
        <begin position="644"/>
        <end position="714"/>
    </location>
</feature>
<dbReference type="Pfam" id="PF01915">
    <property type="entry name" value="Glyco_hydro_3_C"/>
    <property type="match status" value="1"/>
</dbReference>
<evidence type="ECO:0000313" key="7">
    <source>
        <dbReference type="Proteomes" id="UP000812270"/>
    </source>
</evidence>
<dbReference type="PANTHER" id="PTHR42715">
    <property type="entry name" value="BETA-GLUCOSIDASE"/>
    <property type="match status" value="1"/>
</dbReference>
<evidence type="ECO:0000256" key="4">
    <source>
        <dbReference type="SAM" id="SignalP"/>
    </source>
</evidence>
<dbReference type="RefSeq" id="WP_217789355.1">
    <property type="nucleotide sequence ID" value="NZ_JAHSPG010000001.1"/>
</dbReference>